<dbReference type="Proteomes" id="UP000887580">
    <property type="component" value="Unplaced"/>
</dbReference>
<accession>A0AC35FZX1</accession>
<protein>
    <submittedName>
        <fullName evidence="2">TIL domain-containing protein</fullName>
    </submittedName>
</protein>
<sequence length="75" mass="8547">MRLNFVWIFVLCIAFVNAEKCGENEKWNECATACENECGKPEAEICIHRCMPAKCQCIEKTARNNQGKCVTRSKC</sequence>
<evidence type="ECO:0000313" key="2">
    <source>
        <dbReference type="WBParaSite" id="PS1159_v2.g22717.t1"/>
    </source>
</evidence>
<organism evidence="1 2">
    <name type="scientific">Panagrolaimus sp. PS1159</name>
    <dbReference type="NCBI Taxonomy" id="55785"/>
    <lineage>
        <taxon>Eukaryota</taxon>
        <taxon>Metazoa</taxon>
        <taxon>Ecdysozoa</taxon>
        <taxon>Nematoda</taxon>
        <taxon>Chromadorea</taxon>
        <taxon>Rhabditida</taxon>
        <taxon>Tylenchina</taxon>
        <taxon>Panagrolaimomorpha</taxon>
        <taxon>Panagrolaimoidea</taxon>
        <taxon>Panagrolaimidae</taxon>
        <taxon>Panagrolaimus</taxon>
    </lineage>
</organism>
<evidence type="ECO:0000313" key="1">
    <source>
        <dbReference type="Proteomes" id="UP000887580"/>
    </source>
</evidence>
<dbReference type="WBParaSite" id="PS1159_v2.g22717.t1">
    <property type="protein sequence ID" value="PS1159_v2.g22717.t1"/>
    <property type="gene ID" value="PS1159_v2.g22717"/>
</dbReference>
<name>A0AC35FZX1_9BILA</name>
<proteinExistence type="predicted"/>
<reference evidence="2" key="1">
    <citation type="submission" date="2022-11" db="UniProtKB">
        <authorList>
            <consortium name="WormBaseParasite"/>
        </authorList>
    </citation>
    <scope>IDENTIFICATION</scope>
</reference>